<proteinExistence type="predicted"/>
<dbReference type="EMBL" id="JBHTMV010000004">
    <property type="protein sequence ID" value="MFD1293946.1"/>
    <property type="molecule type" value="Genomic_DNA"/>
</dbReference>
<dbReference type="Proteomes" id="UP001597241">
    <property type="component" value="Unassembled WGS sequence"/>
</dbReference>
<dbReference type="EC" id="2.1.1.222" evidence="2"/>
<organism evidence="2 3">
    <name type="scientific">Lutibacter holmesii</name>
    <dbReference type="NCBI Taxonomy" id="1137985"/>
    <lineage>
        <taxon>Bacteria</taxon>
        <taxon>Pseudomonadati</taxon>
        <taxon>Bacteroidota</taxon>
        <taxon>Flavobacteriia</taxon>
        <taxon>Flavobacteriales</taxon>
        <taxon>Flavobacteriaceae</taxon>
        <taxon>Lutibacter</taxon>
    </lineage>
</organism>
<dbReference type="PANTHER" id="PTHR43861">
    <property type="entry name" value="TRANS-ACONITATE 2-METHYLTRANSFERASE-RELATED"/>
    <property type="match status" value="1"/>
</dbReference>
<keyword evidence="2" id="KW-0808">Transferase</keyword>
<feature type="domain" description="Methyltransferase type 11" evidence="1">
    <location>
        <begin position="33"/>
        <end position="129"/>
    </location>
</feature>
<dbReference type="EC" id="2.1.1.64" evidence="2"/>
<reference evidence="3" key="1">
    <citation type="journal article" date="2019" name="Int. J. Syst. Evol. Microbiol.">
        <title>The Global Catalogue of Microorganisms (GCM) 10K type strain sequencing project: providing services to taxonomists for standard genome sequencing and annotation.</title>
        <authorList>
            <consortium name="The Broad Institute Genomics Platform"/>
            <consortium name="The Broad Institute Genome Sequencing Center for Infectious Disease"/>
            <person name="Wu L."/>
            <person name="Ma J."/>
        </authorList>
    </citation>
    <scope>NUCLEOTIDE SEQUENCE [LARGE SCALE GENOMIC DNA]</scope>
    <source>
        <strain evidence="3">CCUG 62221</strain>
    </source>
</reference>
<keyword evidence="2" id="KW-0489">Methyltransferase</keyword>
<dbReference type="GO" id="GO:0061542">
    <property type="term" value="F:3-demethylubiquinol 3-O-methyltransferase activity"/>
    <property type="evidence" value="ECO:0007669"/>
    <property type="project" value="UniProtKB-EC"/>
</dbReference>
<dbReference type="InterPro" id="IPR013216">
    <property type="entry name" value="Methyltransf_11"/>
</dbReference>
<name>A0ABW3WRQ2_9FLAO</name>
<dbReference type="Pfam" id="PF08241">
    <property type="entry name" value="Methyltransf_11"/>
    <property type="match status" value="1"/>
</dbReference>
<dbReference type="InterPro" id="IPR029063">
    <property type="entry name" value="SAM-dependent_MTases_sf"/>
</dbReference>
<comment type="caution">
    <text evidence="2">The sequence shown here is derived from an EMBL/GenBank/DDBJ whole genome shotgun (WGS) entry which is preliminary data.</text>
</comment>
<dbReference type="GO" id="GO:0102208">
    <property type="term" value="F:2-polyprenyl-6-hydroxyphenol methylase activity"/>
    <property type="evidence" value="ECO:0007669"/>
    <property type="project" value="UniProtKB-EC"/>
</dbReference>
<protein>
    <submittedName>
        <fullName evidence="2">Class I SAM-dependent methyltransferase</fullName>
        <ecNumber evidence="2">2.1.1.222</ecNumber>
        <ecNumber evidence="2">2.1.1.64</ecNumber>
    </submittedName>
</protein>
<sequence>MNISLLKQAIGNIDIYLIDQILKERFKVGDKILDAGCGKGRNLKWFYNTGFQIYGIDLTEECIDLCKENFSAQKDHFKVASLNSISFDENYFEYIICNAVLHFAIDFDDFNKMFSNLLSVLKPNGMLFIRMASNFGMELNVVDLGKGNYLLPDGSQRFLLTAEILDELKDLDQISFVDDVKTTIVEGKRCMTTLILKKL</sequence>
<gene>
    <name evidence="2" type="ORF">ACFQ5N_08875</name>
</gene>
<evidence type="ECO:0000313" key="3">
    <source>
        <dbReference type="Proteomes" id="UP001597241"/>
    </source>
</evidence>
<dbReference type="RefSeq" id="WP_386809142.1">
    <property type="nucleotide sequence ID" value="NZ_JBHTMV010000004.1"/>
</dbReference>
<evidence type="ECO:0000259" key="1">
    <source>
        <dbReference type="Pfam" id="PF08241"/>
    </source>
</evidence>
<dbReference type="CDD" id="cd02440">
    <property type="entry name" value="AdoMet_MTases"/>
    <property type="match status" value="1"/>
</dbReference>
<accession>A0ABW3WRQ2</accession>
<dbReference type="GO" id="GO:0032259">
    <property type="term" value="P:methylation"/>
    <property type="evidence" value="ECO:0007669"/>
    <property type="project" value="UniProtKB-KW"/>
</dbReference>
<keyword evidence="3" id="KW-1185">Reference proteome</keyword>
<dbReference type="SUPFAM" id="SSF53335">
    <property type="entry name" value="S-adenosyl-L-methionine-dependent methyltransferases"/>
    <property type="match status" value="1"/>
</dbReference>
<dbReference type="Gene3D" id="3.40.50.150">
    <property type="entry name" value="Vaccinia Virus protein VP39"/>
    <property type="match status" value="1"/>
</dbReference>
<evidence type="ECO:0000313" key="2">
    <source>
        <dbReference type="EMBL" id="MFD1293946.1"/>
    </source>
</evidence>